<dbReference type="RefSeq" id="XP_067764657.1">
    <property type="nucleotide sequence ID" value="XM_067907683.1"/>
</dbReference>
<evidence type="ECO:0000313" key="2">
    <source>
        <dbReference type="Proteomes" id="UP000018208"/>
    </source>
</evidence>
<evidence type="ECO:0000313" key="1">
    <source>
        <dbReference type="EMBL" id="KAH0573884.1"/>
    </source>
</evidence>
<dbReference type="AlphaFoldDB" id="A0A9P8LSR3"/>
<comment type="caution">
    <text evidence="1">The sequence shown here is derived from an EMBL/GenBank/DDBJ whole genome shotgun (WGS) entry which is preliminary data.</text>
</comment>
<dbReference type="KEGG" id="ssao:94297842"/>
<name>A0A9P8LSR3_9EUKA</name>
<protein>
    <submittedName>
        <fullName evidence="1">Uncharacterized protein</fullName>
    </submittedName>
</protein>
<organism evidence="1 2">
    <name type="scientific">Spironucleus salmonicida</name>
    <dbReference type="NCBI Taxonomy" id="348837"/>
    <lineage>
        <taxon>Eukaryota</taxon>
        <taxon>Metamonada</taxon>
        <taxon>Diplomonadida</taxon>
        <taxon>Hexamitidae</taxon>
        <taxon>Hexamitinae</taxon>
        <taxon>Spironucleus</taxon>
    </lineage>
</organism>
<dbReference type="GeneID" id="94297842"/>
<keyword evidence="2" id="KW-1185">Reference proteome</keyword>
<gene>
    <name evidence="1" type="ORF">SS50377_23819</name>
</gene>
<dbReference type="EMBL" id="AUWU02000004">
    <property type="protein sequence ID" value="KAH0573884.1"/>
    <property type="molecule type" value="Genomic_DNA"/>
</dbReference>
<sequence length="86" mass="10262">MIFTFPFLQARMQNYNDLLCKKLQLQHMLSNLKHQYAFQLGVGAIFQSNILQLISQYKKKIKFYDYQLSQNAQASQMKAIRICDYF</sequence>
<dbReference type="Proteomes" id="UP000018208">
    <property type="component" value="Unassembled WGS sequence"/>
</dbReference>
<proteinExistence type="predicted"/>
<accession>A0A9P8LSR3</accession>
<reference evidence="1 2" key="1">
    <citation type="journal article" date="2014" name="PLoS Genet.">
        <title>The Genome of Spironucleus salmonicida Highlights a Fish Pathogen Adapted to Fluctuating Environments.</title>
        <authorList>
            <person name="Xu F."/>
            <person name="Jerlstrom-Hultqvist J."/>
            <person name="Einarsson E."/>
            <person name="Astvaldsson A."/>
            <person name="Svard S.G."/>
            <person name="Andersson J.O."/>
        </authorList>
    </citation>
    <scope>NUCLEOTIDE SEQUENCE [LARGE SCALE GENOMIC DNA]</scope>
    <source>
        <strain evidence="1 2">ATCC 50377</strain>
    </source>
</reference>